<keyword evidence="3" id="KW-1185">Reference proteome</keyword>
<reference evidence="3" key="1">
    <citation type="journal article" date="2019" name="Nat. Commun.">
        <title>Expansion of phycobilisome linker gene families in mesophilic red algae.</title>
        <authorList>
            <person name="Lee J."/>
            <person name="Kim D."/>
            <person name="Bhattacharya D."/>
            <person name="Yoon H.S."/>
        </authorList>
    </citation>
    <scope>NUCLEOTIDE SEQUENCE [LARGE SCALE GENOMIC DNA]</scope>
    <source>
        <strain evidence="3">CCMP 1328</strain>
    </source>
</reference>
<feature type="compositionally biased region" description="Low complexity" evidence="1">
    <location>
        <begin position="115"/>
        <end position="126"/>
    </location>
</feature>
<gene>
    <name evidence="2" type="ORF">FVE85_6280</name>
</gene>
<evidence type="ECO:0000256" key="1">
    <source>
        <dbReference type="SAM" id="MobiDB-lite"/>
    </source>
</evidence>
<name>A0A5J4Z5U3_PORPP</name>
<accession>A0A5J4Z5U3</accession>
<feature type="compositionally biased region" description="Basic residues" evidence="1">
    <location>
        <begin position="48"/>
        <end position="58"/>
    </location>
</feature>
<evidence type="ECO:0000313" key="3">
    <source>
        <dbReference type="Proteomes" id="UP000324585"/>
    </source>
</evidence>
<dbReference type="EMBL" id="VRMN01000001">
    <property type="protein sequence ID" value="KAA8498695.1"/>
    <property type="molecule type" value="Genomic_DNA"/>
</dbReference>
<comment type="caution">
    <text evidence="2">The sequence shown here is derived from an EMBL/GenBank/DDBJ whole genome shotgun (WGS) entry which is preliminary data.</text>
</comment>
<proteinExistence type="predicted"/>
<dbReference type="Proteomes" id="UP000324585">
    <property type="component" value="Unassembled WGS sequence"/>
</dbReference>
<organism evidence="2 3">
    <name type="scientific">Porphyridium purpureum</name>
    <name type="common">Red alga</name>
    <name type="synonym">Porphyridium cruentum</name>
    <dbReference type="NCBI Taxonomy" id="35688"/>
    <lineage>
        <taxon>Eukaryota</taxon>
        <taxon>Rhodophyta</taxon>
        <taxon>Bangiophyceae</taxon>
        <taxon>Porphyridiales</taxon>
        <taxon>Porphyridiaceae</taxon>
        <taxon>Porphyridium</taxon>
    </lineage>
</organism>
<feature type="region of interest" description="Disordered" evidence="1">
    <location>
        <begin position="110"/>
        <end position="136"/>
    </location>
</feature>
<sequence length="136" mass="14503">MEAANYAVKVCRNCGRSVTWGALESEDGVFCGKDCYWSVSLADGNARTTRKTATRVTKKPLGAAATEKRREQAKASPPKASCAEAVSYEYSHAMFDLVELELLGEVRNDAAGGASSSLSRRSTQSLHRPSGCIPAA</sequence>
<protein>
    <submittedName>
        <fullName evidence="2">Uncharacterized protein</fullName>
    </submittedName>
</protein>
<dbReference type="AlphaFoldDB" id="A0A5J4Z5U3"/>
<feature type="region of interest" description="Disordered" evidence="1">
    <location>
        <begin position="48"/>
        <end position="78"/>
    </location>
</feature>
<evidence type="ECO:0000313" key="2">
    <source>
        <dbReference type="EMBL" id="KAA8498695.1"/>
    </source>
</evidence>